<evidence type="ECO:0000313" key="3">
    <source>
        <dbReference type="Proteomes" id="UP000000305"/>
    </source>
</evidence>
<keyword evidence="3" id="KW-1185">Reference proteome</keyword>
<dbReference type="Proteomes" id="UP000000305">
    <property type="component" value="Unassembled WGS sequence"/>
</dbReference>
<dbReference type="InParanoid" id="E9HGH9"/>
<sequence>MLTIIVPTSHKISNVNVRKKRREAERKNCWHWIFIMNYIFCCCLYFVRVIRVFICASFCAPSSQSRFLILFLIISLSLSFYTYIHIHKYANRPVK</sequence>
<dbReference type="KEGG" id="dpx:DAPPUDRAFT_301038"/>
<gene>
    <name evidence="2" type="ORF">DAPPUDRAFT_301038</name>
</gene>
<dbReference type="EMBL" id="GL732641">
    <property type="protein sequence ID" value="EFX69158.1"/>
    <property type="molecule type" value="Genomic_DNA"/>
</dbReference>
<proteinExistence type="predicted"/>
<keyword evidence="1" id="KW-1133">Transmembrane helix</keyword>
<organism evidence="2 3">
    <name type="scientific">Daphnia pulex</name>
    <name type="common">Water flea</name>
    <dbReference type="NCBI Taxonomy" id="6669"/>
    <lineage>
        <taxon>Eukaryota</taxon>
        <taxon>Metazoa</taxon>
        <taxon>Ecdysozoa</taxon>
        <taxon>Arthropoda</taxon>
        <taxon>Crustacea</taxon>
        <taxon>Branchiopoda</taxon>
        <taxon>Diplostraca</taxon>
        <taxon>Cladocera</taxon>
        <taxon>Anomopoda</taxon>
        <taxon>Daphniidae</taxon>
        <taxon>Daphnia</taxon>
    </lineage>
</organism>
<evidence type="ECO:0000256" key="1">
    <source>
        <dbReference type="SAM" id="Phobius"/>
    </source>
</evidence>
<evidence type="ECO:0000313" key="2">
    <source>
        <dbReference type="EMBL" id="EFX69158.1"/>
    </source>
</evidence>
<dbReference type="HOGENOM" id="CLU_2374864_0_0_1"/>
<accession>E9HGH9</accession>
<protein>
    <submittedName>
        <fullName evidence="2">Uncharacterized protein</fullName>
    </submittedName>
</protein>
<feature type="transmembrane region" description="Helical" evidence="1">
    <location>
        <begin position="67"/>
        <end position="86"/>
    </location>
</feature>
<keyword evidence="1" id="KW-0472">Membrane</keyword>
<feature type="transmembrane region" description="Helical" evidence="1">
    <location>
        <begin position="29"/>
        <end position="47"/>
    </location>
</feature>
<dbReference type="AlphaFoldDB" id="E9HGH9"/>
<reference evidence="2 3" key="1">
    <citation type="journal article" date="2011" name="Science">
        <title>The ecoresponsive genome of Daphnia pulex.</title>
        <authorList>
            <person name="Colbourne J.K."/>
            <person name="Pfrender M.E."/>
            <person name="Gilbert D."/>
            <person name="Thomas W.K."/>
            <person name="Tucker A."/>
            <person name="Oakley T.H."/>
            <person name="Tokishita S."/>
            <person name="Aerts A."/>
            <person name="Arnold G.J."/>
            <person name="Basu M.K."/>
            <person name="Bauer D.J."/>
            <person name="Caceres C.E."/>
            <person name="Carmel L."/>
            <person name="Casola C."/>
            <person name="Choi J.H."/>
            <person name="Detter J.C."/>
            <person name="Dong Q."/>
            <person name="Dusheyko S."/>
            <person name="Eads B.D."/>
            <person name="Frohlich T."/>
            <person name="Geiler-Samerotte K.A."/>
            <person name="Gerlach D."/>
            <person name="Hatcher P."/>
            <person name="Jogdeo S."/>
            <person name="Krijgsveld J."/>
            <person name="Kriventseva E.V."/>
            <person name="Kultz D."/>
            <person name="Laforsch C."/>
            <person name="Lindquist E."/>
            <person name="Lopez J."/>
            <person name="Manak J.R."/>
            <person name="Muller J."/>
            <person name="Pangilinan J."/>
            <person name="Patwardhan R.P."/>
            <person name="Pitluck S."/>
            <person name="Pritham E.J."/>
            <person name="Rechtsteiner A."/>
            <person name="Rho M."/>
            <person name="Rogozin I.B."/>
            <person name="Sakarya O."/>
            <person name="Salamov A."/>
            <person name="Schaack S."/>
            <person name="Shapiro H."/>
            <person name="Shiga Y."/>
            <person name="Skalitzky C."/>
            <person name="Smith Z."/>
            <person name="Souvorov A."/>
            <person name="Sung W."/>
            <person name="Tang Z."/>
            <person name="Tsuchiya D."/>
            <person name="Tu H."/>
            <person name="Vos H."/>
            <person name="Wang M."/>
            <person name="Wolf Y.I."/>
            <person name="Yamagata H."/>
            <person name="Yamada T."/>
            <person name="Ye Y."/>
            <person name="Shaw J.R."/>
            <person name="Andrews J."/>
            <person name="Crease T.J."/>
            <person name="Tang H."/>
            <person name="Lucas S.M."/>
            <person name="Robertson H.M."/>
            <person name="Bork P."/>
            <person name="Koonin E.V."/>
            <person name="Zdobnov E.M."/>
            <person name="Grigoriev I.V."/>
            <person name="Lynch M."/>
            <person name="Boore J.L."/>
        </authorList>
    </citation>
    <scope>NUCLEOTIDE SEQUENCE [LARGE SCALE GENOMIC DNA]</scope>
</reference>
<keyword evidence="1" id="KW-0812">Transmembrane</keyword>
<name>E9HGH9_DAPPU</name>